<proteinExistence type="predicted"/>
<evidence type="ECO:0000313" key="5">
    <source>
        <dbReference type="EMBL" id="MBD0416512.1"/>
    </source>
</evidence>
<sequence>MQIETKFSKIEPDAVSEAGEFAGYATRFGIKDDGGDIVMAGAYAKSLGVRMPKMLWSHRGWEPIGIWTKAFEDNIGLRVEGKLALATTKGRETHELMKMGAVNGLSIGYITRKSDIRGNARLLQELDLHEVSVVTFPMQAEATIDAVKGVEDIISGAKSGDFVPLKRAVEGALRDAGFPAWLAKAQAALAPQALSDGSRDASASEIAKLIKDSFKI</sequence>
<dbReference type="InterPro" id="IPR006433">
    <property type="entry name" value="Prohead_protease"/>
</dbReference>
<gene>
    <name evidence="5" type="ORF">ICI42_17800</name>
</gene>
<name>A0A8J6PQ38_9HYPH</name>
<keyword evidence="6" id="KW-1185">Reference proteome</keyword>
<evidence type="ECO:0000259" key="4">
    <source>
        <dbReference type="Pfam" id="PF04586"/>
    </source>
</evidence>
<feature type="domain" description="Prohead serine protease" evidence="4">
    <location>
        <begin position="16"/>
        <end position="147"/>
    </location>
</feature>
<comment type="caution">
    <text evidence="5">The sequence shown here is derived from an EMBL/GenBank/DDBJ whole genome shotgun (WGS) entry which is preliminary data.</text>
</comment>
<organism evidence="5 6">
    <name type="scientific">Oryzicola mucosus</name>
    <dbReference type="NCBI Taxonomy" id="2767425"/>
    <lineage>
        <taxon>Bacteria</taxon>
        <taxon>Pseudomonadati</taxon>
        <taxon>Pseudomonadota</taxon>
        <taxon>Alphaproteobacteria</taxon>
        <taxon>Hyphomicrobiales</taxon>
        <taxon>Phyllobacteriaceae</taxon>
        <taxon>Oryzicola</taxon>
    </lineage>
</organism>
<evidence type="ECO:0000256" key="3">
    <source>
        <dbReference type="ARBA" id="ARBA00022801"/>
    </source>
</evidence>
<protein>
    <submittedName>
        <fullName evidence="5">HK97 family phage prohead protease</fullName>
    </submittedName>
</protein>
<dbReference type="Proteomes" id="UP000643405">
    <property type="component" value="Unassembled WGS sequence"/>
</dbReference>
<evidence type="ECO:0000313" key="6">
    <source>
        <dbReference type="Proteomes" id="UP000643405"/>
    </source>
</evidence>
<dbReference type="GO" id="GO:0006508">
    <property type="term" value="P:proteolysis"/>
    <property type="evidence" value="ECO:0007669"/>
    <property type="project" value="UniProtKB-KW"/>
</dbReference>
<dbReference type="EMBL" id="JACVVX010000006">
    <property type="protein sequence ID" value="MBD0416512.1"/>
    <property type="molecule type" value="Genomic_DNA"/>
</dbReference>
<keyword evidence="3" id="KW-0378">Hydrolase</keyword>
<keyword evidence="2 5" id="KW-0645">Protease</keyword>
<dbReference type="Pfam" id="PF04586">
    <property type="entry name" value="Peptidase_S78"/>
    <property type="match status" value="1"/>
</dbReference>
<dbReference type="InterPro" id="IPR054613">
    <property type="entry name" value="Peptidase_S78_dom"/>
</dbReference>
<dbReference type="NCBIfam" id="TIGR01543">
    <property type="entry name" value="proheadase_HK97"/>
    <property type="match status" value="1"/>
</dbReference>
<evidence type="ECO:0000256" key="1">
    <source>
        <dbReference type="ARBA" id="ARBA00022612"/>
    </source>
</evidence>
<reference evidence="5" key="1">
    <citation type="submission" date="2020-09" db="EMBL/GenBank/DDBJ databases">
        <title>Genome seq and assembly of Tianweitania sp.</title>
        <authorList>
            <person name="Chhetri G."/>
        </authorList>
    </citation>
    <scope>NUCLEOTIDE SEQUENCE</scope>
    <source>
        <strain evidence="5">Rool2</strain>
    </source>
</reference>
<dbReference type="RefSeq" id="WP_188165958.1">
    <property type="nucleotide sequence ID" value="NZ_JACVVX010000006.1"/>
</dbReference>
<dbReference type="GO" id="GO:0008233">
    <property type="term" value="F:peptidase activity"/>
    <property type="evidence" value="ECO:0007669"/>
    <property type="project" value="UniProtKB-KW"/>
</dbReference>
<evidence type="ECO:0000256" key="2">
    <source>
        <dbReference type="ARBA" id="ARBA00022670"/>
    </source>
</evidence>
<accession>A0A8J6PQ38</accession>
<dbReference type="AlphaFoldDB" id="A0A8J6PQ38"/>
<dbReference type="SUPFAM" id="SSF50789">
    <property type="entry name" value="Herpes virus serine proteinase, assemblin"/>
    <property type="match status" value="1"/>
</dbReference>
<keyword evidence="1" id="KW-1188">Viral release from host cell</keyword>